<dbReference type="GO" id="GO:0016787">
    <property type="term" value="F:hydrolase activity"/>
    <property type="evidence" value="ECO:0007669"/>
    <property type="project" value="UniProtKB-KW"/>
</dbReference>
<evidence type="ECO:0000256" key="4">
    <source>
        <dbReference type="ARBA" id="ARBA00022801"/>
    </source>
</evidence>
<dbReference type="GO" id="GO:0015074">
    <property type="term" value="P:DNA integration"/>
    <property type="evidence" value="ECO:0007669"/>
    <property type="project" value="UniProtKB-KW"/>
</dbReference>
<evidence type="ECO:0000256" key="6">
    <source>
        <dbReference type="ARBA" id="ARBA00022908"/>
    </source>
</evidence>
<keyword evidence="2" id="KW-0479">Metal-binding</keyword>
<feature type="non-terminal residue" evidence="12">
    <location>
        <position position="1"/>
    </location>
</feature>
<keyword evidence="9" id="KW-0233">DNA recombination</keyword>
<evidence type="ECO:0000256" key="8">
    <source>
        <dbReference type="ARBA" id="ARBA00022932"/>
    </source>
</evidence>
<keyword evidence="7" id="KW-0695">RNA-directed DNA polymerase</keyword>
<evidence type="ECO:0000256" key="7">
    <source>
        <dbReference type="ARBA" id="ARBA00022918"/>
    </source>
</evidence>
<evidence type="ECO:0000259" key="11">
    <source>
        <dbReference type="Pfam" id="PF25597"/>
    </source>
</evidence>
<dbReference type="PANTHER" id="PTHR42648">
    <property type="entry name" value="TRANSPOSASE, PUTATIVE-RELATED"/>
    <property type="match status" value="1"/>
</dbReference>
<feature type="region of interest" description="Disordered" evidence="10">
    <location>
        <begin position="184"/>
        <end position="248"/>
    </location>
</feature>
<feature type="compositionally biased region" description="Polar residues" evidence="10">
    <location>
        <begin position="218"/>
        <end position="248"/>
    </location>
</feature>
<keyword evidence="8" id="KW-0808">Transferase</keyword>
<feature type="domain" description="Retroviral polymerase SH3-like" evidence="11">
    <location>
        <begin position="60"/>
        <end position="118"/>
    </location>
</feature>
<organism evidence="12">
    <name type="scientific">Tanacetum cinerariifolium</name>
    <name type="common">Dalmatian daisy</name>
    <name type="synonym">Chrysanthemum cinerariifolium</name>
    <dbReference type="NCBI Taxonomy" id="118510"/>
    <lineage>
        <taxon>Eukaryota</taxon>
        <taxon>Viridiplantae</taxon>
        <taxon>Streptophyta</taxon>
        <taxon>Embryophyta</taxon>
        <taxon>Tracheophyta</taxon>
        <taxon>Spermatophyta</taxon>
        <taxon>Magnoliopsida</taxon>
        <taxon>eudicotyledons</taxon>
        <taxon>Gunneridae</taxon>
        <taxon>Pentapetalae</taxon>
        <taxon>asterids</taxon>
        <taxon>campanulids</taxon>
        <taxon>Asterales</taxon>
        <taxon>Asteraceae</taxon>
        <taxon>Asteroideae</taxon>
        <taxon>Anthemideae</taxon>
        <taxon>Anthemidinae</taxon>
        <taxon>Tanacetum</taxon>
    </lineage>
</organism>
<gene>
    <name evidence="12" type="ORF">Tci_866431</name>
</gene>
<evidence type="ECO:0000256" key="1">
    <source>
        <dbReference type="ARBA" id="ARBA00022722"/>
    </source>
</evidence>
<dbReference type="InterPro" id="IPR057670">
    <property type="entry name" value="SH3_retrovirus"/>
</dbReference>
<dbReference type="AlphaFoldDB" id="A0A699SAE6"/>
<dbReference type="GO" id="GO:0046872">
    <property type="term" value="F:metal ion binding"/>
    <property type="evidence" value="ECO:0007669"/>
    <property type="project" value="UniProtKB-KW"/>
</dbReference>
<dbReference type="GO" id="GO:0006310">
    <property type="term" value="P:DNA recombination"/>
    <property type="evidence" value="ECO:0007669"/>
    <property type="project" value="UniProtKB-KW"/>
</dbReference>
<dbReference type="GO" id="GO:0003964">
    <property type="term" value="F:RNA-directed DNA polymerase activity"/>
    <property type="evidence" value="ECO:0007669"/>
    <property type="project" value="UniProtKB-KW"/>
</dbReference>
<keyword evidence="5" id="KW-0460">Magnesium</keyword>
<keyword evidence="8" id="KW-0548">Nucleotidyltransferase</keyword>
<keyword evidence="3" id="KW-0255">Endonuclease</keyword>
<dbReference type="GO" id="GO:0003887">
    <property type="term" value="F:DNA-directed DNA polymerase activity"/>
    <property type="evidence" value="ECO:0007669"/>
    <property type="project" value="UniProtKB-KW"/>
</dbReference>
<evidence type="ECO:0000256" key="2">
    <source>
        <dbReference type="ARBA" id="ARBA00022723"/>
    </source>
</evidence>
<evidence type="ECO:0000256" key="3">
    <source>
        <dbReference type="ARBA" id="ARBA00022759"/>
    </source>
</evidence>
<keyword evidence="4" id="KW-0378">Hydrolase</keyword>
<evidence type="ECO:0000256" key="9">
    <source>
        <dbReference type="ARBA" id="ARBA00023172"/>
    </source>
</evidence>
<accession>A0A699SAE6</accession>
<dbReference type="InterPro" id="IPR039537">
    <property type="entry name" value="Retrotran_Ty1/copia-like"/>
</dbReference>
<dbReference type="Pfam" id="PF25597">
    <property type="entry name" value="SH3_retrovirus"/>
    <property type="match status" value="1"/>
</dbReference>
<feature type="compositionally biased region" description="Basic and acidic residues" evidence="10">
    <location>
        <begin position="188"/>
        <end position="216"/>
    </location>
</feature>
<dbReference type="EMBL" id="BKCJ011148801">
    <property type="protein sequence ID" value="GFC94461.1"/>
    <property type="molecule type" value="Genomic_DNA"/>
</dbReference>
<proteinExistence type="predicted"/>
<reference evidence="12" key="1">
    <citation type="journal article" date="2019" name="Sci. Rep.">
        <title>Draft genome of Tanacetum cinerariifolium, the natural source of mosquito coil.</title>
        <authorList>
            <person name="Yamashiro T."/>
            <person name="Shiraishi A."/>
            <person name="Satake H."/>
            <person name="Nakayama K."/>
        </authorList>
    </citation>
    <scope>NUCLEOTIDE SEQUENCE</scope>
</reference>
<dbReference type="PANTHER" id="PTHR42648:SF11">
    <property type="entry name" value="TRANSPOSON TY4-P GAG-POL POLYPROTEIN"/>
    <property type="match status" value="1"/>
</dbReference>
<protein>
    <submittedName>
        <fullName evidence="12">Ribonuclease H-like domain-containing protein</fullName>
    </submittedName>
</protein>
<comment type="caution">
    <text evidence="12">The sequence shown here is derived from an EMBL/GenBank/DDBJ whole genome shotgun (WGS) entry which is preliminary data.</text>
</comment>
<evidence type="ECO:0000256" key="10">
    <source>
        <dbReference type="SAM" id="MobiDB-lite"/>
    </source>
</evidence>
<name>A0A699SAE6_TANCI</name>
<keyword evidence="8" id="KW-0239">DNA-directed DNA polymerase</keyword>
<keyword evidence="6" id="KW-0229">DNA integration</keyword>
<sequence>EAARTMLADAKLHVTFWAKAVNTACYVQNKVLVIKPHNKTPYELFNERSPAIRFLRPFGCHVMILNTLDHLGKFDAKRDDCYFVGYSLSSKAFRVFNKRIKKIEKNFHVDFLENRSIEKGTGPDWLFDIDTLTNTINYVPVVVTKTSFTNISGTEEDVHQVVKEKESPLRFIALPNWFHKAQMATSNEDEKKDDAIPDNNAPKKEQEEVNEDKEVPKSSGNSNPTASIKVSTNDSFELASSSTVETEV</sequence>
<dbReference type="GO" id="GO:0004519">
    <property type="term" value="F:endonuclease activity"/>
    <property type="evidence" value="ECO:0007669"/>
    <property type="project" value="UniProtKB-KW"/>
</dbReference>
<evidence type="ECO:0000256" key="5">
    <source>
        <dbReference type="ARBA" id="ARBA00022842"/>
    </source>
</evidence>
<evidence type="ECO:0000313" key="12">
    <source>
        <dbReference type="EMBL" id="GFC94461.1"/>
    </source>
</evidence>
<keyword evidence="1" id="KW-0540">Nuclease</keyword>
<feature type="non-terminal residue" evidence="12">
    <location>
        <position position="248"/>
    </location>
</feature>